<organism evidence="2 3">
    <name type="scientific">Streptomyces albipurpureus</name>
    <dbReference type="NCBI Taxonomy" id="2897419"/>
    <lineage>
        <taxon>Bacteria</taxon>
        <taxon>Bacillati</taxon>
        <taxon>Actinomycetota</taxon>
        <taxon>Actinomycetes</taxon>
        <taxon>Kitasatosporales</taxon>
        <taxon>Streptomycetaceae</taxon>
        <taxon>Streptomyces</taxon>
    </lineage>
</organism>
<accession>A0ABT0V435</accession>
<dbReference type="Proteomes" id="UP001431429">
    <property type="component" value="Unassembled WGS sequence"/>
</dbReference>
<evidence type="ECO:0000256" key="1">
    <source>
        <dbReference type="SAM" id="MobiDB-lite"/>
    </source>
</evidence>
<feature type="region of interest" description="Disordered" evidence="1">
    <location>
        <begin position="52"/>
        <end position="79"/>
    </location>
</feature>
<protein>
    <recommendedName>
        <fullName evidence="4">Transposase</fullName>
    </recommendedName>
</protein>
<evidence type="ECO:0000313" key="2">
    <source>
        <dbReference type="EMBL" id="MCM2394313.1"/>
    </source>
</evidence>
<dbReference type="EMBL" id="JAMQAW010000105">
    <property type="protein sequence ID" value="MCM2394313.1"/>
    <property type="molecule type" value="Genomic_DNA"/>
</dbReference>
<evidence type="ECO:0000313" key="3">
    <source>
        <dbReference type="Proteomes" id="UP001431429"/>
    </source>
</evidence>
<gene>
    <name evidence="2" type="ORF">NBG84_39625</name>
</gene>
<reference evidence="2" key="1">
    <citation type="submission" date="2022-06" db="EMBL/GenBank/DDBJ databases">
        <title>Genome public.</title>
        <authorList>
            <person name="Sun Q."/>
        </authorList>
    </citation>
    <scope>NUCLEOTIDE SEQUENCE</scope>
    <source>
        <strain evidence="2">CWNU-1</strain>
    </source>
</reference>
<dbReference type="RefSeq" id="WP_250924593.1">
    <property type="nucleotide sequence ID" value="NZ_JAMQAW010000105.1"/>
</dbReference>
<evidence type="ECO:0008006" key="4">
    <source>
        <dbReference type="Google" id="ProtNLM"/>
    </source>
</evidence>
<comment type="caution">
    <text evidence="2">The sequence shown here is derived from an EMBL/GenBank/DDBJ whole genome shotgun (WGS) entry which is preliminary data.</text>
</comment>
<feature type="compositionally biased region" description="Low complexity" evidence="1">
    <location>
        <begin position="69"/>
        <end position="79"/>
    </location>
</feature>
<proteinExistence type="predicted"/>
<keyword evidence="3" id="KW-1185">Reference proteome</keyword>
<sequence length="79" mass="8517">MRNSGPRRLWSCPLSWAAYALPRQAWDEIDASIERQRAGDFTGCTPMADLDDASAGFGGAGGRHHPQGHRAPGPDTGHF</sequence>
<name>A0ABT0V435_9ACTN</name>